<feature type="compositionally biased region" description="Low complexity" evidence="4">
    <location>
        <begin position="432"/>
        <end position="472"/>
    </location>
</feature>
<dbReference type="Gene3D" id="3.30.920.20">
    <property type="entry name" value="Gas2-like domain"/>
    <property type="match status" value="1"/>
</dbReference>
<dbReference type="SUPFAM" id="SSF143575">
    <property type="entry name" value="GAS2 domain-like"/>
    <property type="match status" value="1"/>
</dbReference>
<feature type="compositionally biased region" description="Basic and acidic residues" evidence="4">
    <location>
        <begin position="630"/>
        <end position="646"/>
    </location>
</feature>
<evidence type="ECO:0000256" key="2">
    <source>
        <dbReference type="ARBA" id="ARBA00022490"/>
    </source>
</evidence>
<feature type="region of interest" description="Disordered" evidence="4">
    <location>
        <begin position="1"/>
        <end position="37"/>
    </location>
</feature>
<dbReference type="InterPro" id="IPR036534">
    <property type="entry name" value="GAR_dom_sf"/>
</dbReference>
<dbReference type="InterPro" id="IPR003108">
    <property type="entry name" value="GAR_dom"/>
</dbReference>
<comment type="subcellular location">
    <subcellularLocation>
        <location evidence="1">Cytoplasm</location>
        <location evidence="1">Cytoskeleton</location>
    </subcellularLocation>
</comment>
<feature type="region of interest" description="Disordered" evidence="4">
    <location>
        <begin position="1143"/>
        <end position="1184"/>
    </location>
</feature>
<feature type="compositionally biased region" description="Low complexity" evidence="4">
    <location>
        <begin position="585"/>
        <end position="594"/>
    </location>
</feature>
<feature type="region of interest" description="Disordered" evidence="4">
    <location>
        <begin position="507"/>
        <end position="533"/>
    </location>
</feature>
<feature type="region of interest" description="Disordered" evidence="4">
    <location>
        <begin position="913"/>
        <end position="973"/>
    </location>
</feature>
<gene>
    <name evidence="6" type="ORF">LTR09_002836</name>
</gene>
<feature type="compositionally biased region" description="Low complexity" evidence="4">
    <location>
        <begin position="655"/>
        <end position="667"/>
    </location>
</feature>
<feature type="compositionally biased region" description="Polar residues" evidence="4">
    <location>
        <begin position="616"/>
        <end position="629"/>
    </location>
</feature>
<protein>
    <recommendedName>
        <fullName evidence="5">GAR domain-containing protein</fullName>
    </recommendedName>
</protein>
<keyword evidence="3" id="KW-0206">Cytoskeleton</keyword>
<keyword evidence="7" id="KW-1185">Reference proteome</keyword>
<dbReference type="Proteomes" id="UP001271007">
    <property type="component" value="Unassembled WGS sequence"/>
</dbReference>
<feature type="domain" description="GAR" evidence="5">
    <location>
        <begin position="1164"/>
        <end position="1243"/>
    </location>
</feature>
<feature type="compositionally biased region" description="Basic and acidic residues" evidence="4">
    <location>
        <begin position="771"/>
        <end position="784"/>
    </location>
</feature>
<evidence type="ECO:0000313" key="6">
    <source>
        <dbReference type="EMBL" id="KAK3056329.1"/>
    </source>
</evidence>
<evidence type="ECO:0000256" key="3">
    <source>
        <dbReference type="ARBA" id="ARBA00023212"/>
    </source>
</evidence>
<feature type="compositionally biased region" description="Basic and acidic residues" evidence="4">
    <location>
        <begin position="1092"/>
        <end position="1111"/>
    </location>
</feature>
<feature type="compositionally biased region" description="Basic and acidic residues" evidence="4">
    <location>
        <begin position="842"/>
        <end position="854"/>
    </location>
</feature>
<comment type="caution">
    <text evidence="6">The sequence shown here is derived from an EMBL/GenBank/DDBJ whole genome shotgun (WGS) entry which is preliminary data.</text>
</comment>
<proteinExistence type="predicted"/>
<feature type="compositionally biased region" description="Basic and acidic residues" evidence="4">
    <location>
        <begin position="573"/>
        <end position="584"/>
    </location>
</feature>
<feature type="region of interest" description="Disordered" evidence="4">
    <location>
        <begin position="406"/>
        <end position="480"/>
    </location>
</feature>
<dbReference type="Pfam" id="PF02187">
    <property type="entry name" value="GAS2"/>
    <property type="match status" value="1"/>
</dbReference>
<evidence type="ECO:0000256" key="4">
    <source>
        <dbReference type="SAM" id="MobiDB-lite"/>
    </source>
</evidence>
<reference evidence="6" key="1">
    <citation type="submission" date="2023-04" db="EMBL/GenBank/DDBJ databases">
        <title>Black Yeasts Isolated from many extreme environments.</title>
        <authorList>
            <person name="Coleine C."/>
            <person name="Stajich J.E."/>
            <person name="Selbmann L."/>
        </authorList>
    </citation>
    <scope>NUCLEOTIDE SEQUENCE</scope>
    <source>
        <strain evidence="6">CCFEE 5312</strain>
    </source>
</reference>
<dbReference type="GO" id="GO:0005856">
    <property type="term" value="C:cytoskeleton"/>
    <property type="evidence" value="ECO:0007669"/>
    <property type="project" value="UniProtKB-SubCell"/>
</dbReference>
<accession>A0AAJ0LUR9</accession>
<feature type="compositionally biased region" description="Polar residues" evidence="4">
    <location>
        <begin position="1161"/>
        <end position="1173"/>
    </location>
</feature>
<dbReference type="EMBL" id="JAWDJX010000006">
    <property type="protein sequence ID" value="KAK3056329.1"/>
    <property type="molecule type" value="Genomic_DNA"/>
</dbReference>
<feature type="region of interest" description="Disordered" evidence="4">
    <location>
        <begin position="1263"/>
        <end position="1386"/>
    </location>
</feature>
<keyword evidence="2" id="KW-0963">Cytoplasm</keyword>
<feature type="region of interest" description="Disordered" evidence="4">
    <location>
        <begin position="825"/>
        <end position="891"/>
    </location>
</feature>
<feature type="compositionally biased region" description="Acidic residues" evidence="4">
    <location>
        <begin position="882"/>
        <end position="891"/>
    </location>
</feature>
<feature type="compositionally biased region" description="Polar residues" evidence="4">
    <location>
        <begin position="1333"/>
        <end position="1348"/>
    </location>
</feature>
<evidence type="ECO:0000256" key="1">
    <source>
        <dbReference type="ARBA" id="ARBA00004245"/>
    </source>
</evidence>
<dbReference type="GO" id="GO:0008017">
    <property type="term" value="F:microtubule binding"/>
    <property type="evidence" value="ECO:0007669"/>
    <property type="project" value="InterPro"/>
</dbReference>
<feature type="compositionally biased region" description="Basic and acidic residues" evidence="4">
    <location>
        <begin position="1057"/>
        <end position="1072"/>
    </location>
</feature>
<evidence type="ECO:0000259" key="5">
    <source>
        <dbReference type="PROSITE" id="PS51460"/>
    </source>
</evidence>
<evidence type="ECO:0000313" key="7">
    <source>
        <dbReference type="Proteomes" id="UP001271007"/>
    </source>
</evidence>
<name>A0AAJ0LUR9_9PEZI</name>
<feature type="compositionally biased region" description="Polar residues" evidence="4">
    <location>
        <begin position="668"/>
        <end position="677"/>
    </location>
</feature>
<feature type="region of interest" description="Disordered" evidence="4">
    <location>
        <begin position="573"/>
        <end position="787"/>
    </location>
</feature>
<feature type="compositionally biased region" description="Basic and acidic residues" evidence="4">
    <location>
        <begin position="1120"/>
        <end position="1130"/>
    </location>
</feature>
<feature type="region of interest" description="Disordered" evidence="4">
    <location>
        <begin position="995"/>
        <end position="1130"/>
    </location>
</feature>
<organism evidence="6 7">
    <name type="scientific">Extremus antarcticus</name>
    <dbReference type="NCBI Taxonomy" id="702011"/>
    <lineage>
        <taxon>Eukaryota</taxon>
        <taxon>Fungi</taxon>
        <taxon>Dikarya</taxon>
        <taxon>Ascomycota</taxon>
        <taxon>Pezizomycotina</taxon>
        <taxon>Dothideomycetes</taxon>
        <taxon>Dothideomycetidae</taxon>
        <taxon>Mycosphaerellales</taxon>
        <taxon>Extremaceae</taxon>
        <taxon>Extremus</taxon>
    </lineage>
</organism>
<dbReference type="PROSITE" id="PS51460">
    <property type="entry name" value="GAR"/>
    <property type="match status" value="1"/>
</dbReference>
<feature type="compositionally biased region" description="Polar residues" evidence="4">
    <location>
        <begin position="406"/>
        <end position="431"/>
    </location>
</feature>
<feature type="compositionally biased region" description="Low complexity" evidence="4">
    <location>
        <begin position="1047"/>
        <end position="1056"/>
    </location>
</feature>
<feature type="compositionally biased region" description="Basic and acidic residues" evidence="4">
    <location>
        <begin position="1294"/>
        <end position="1304"/>
    </location>
</feature>
<feature type="compositionally biased region" description="Polar residues" evidence="4">
    <location>
        <begin position="1002"/>
        <end position="1020"/>
    </location>
</feature>
<sequence length="1437" mass="156520">MALPNPTIDPPHLPAATRRSLHTRSPSRSPVRRHHSVRDLDPLLRDLSPTATLRAFTSQPEKHEADHLSRSVESASLAQRRLGIQAAQSCLDLRAWARELGAWEWPGTFDEPEPARKKQRMSVMSIGSVTSQPSISQRDSDSGQEFWGSLPAQTAQAYQRRLDEITEDLEEVDVEGLKAFVLSAHSQAGYGKVDIDDSIGAIGADTNLKRLDDFTALVTATILQSLPYLSRLHRLLSTWSTRLSILRSASSFLRDLAQAHTDLDHGWAALAVSSHPAAADALQRANATFSRETMLEMKTVVQKLVSSLGGRLDQFLDMLEGREECVPDAWIEDFETLEEQYGQWVVQAERKVLDGEWKASTPKLSEPDVAGFDVRNLYGPQDVPNGANGHVPVQSMRSVTIRPTVVSTTASSAGKGATSNMTTHTTSSGPQSTTITTATPSSSTQTRTATAQTTTNSNRSSTVQSTSSTSSSTKKHRSRHVPIDIDSYHDEYANAIANGAILELPATTSRNITPDPMTESGPANDAETSSQTVKKRAAFLNGDIEKSERLNKSKPAPIVRPFEHASNAFTRLFKRDRDEEKADGGSRSSSVGSRGSKKVEKKSSRSKMGYADLFSVPTSSEDTNEATSPDESRQRTPRKVDSRVMEYVDNVRMPARSSSARSKQSSRPTTPRQSTYPTDGLKSRARSMSSRSRRSSKQNITALPTKEPEPPMPTYVGDGVGPETYLPTDLSSPFHSPTEPEPFPDLPEDWPLPGSVTPGAEAEDPMTARALPEKVAETDPDVSKEPLSTEMFENLFVSSMPLSPHRAVTSGINAANEKETRFGQFGSYFQGRTPNAFDEDDTFFRERPSPDRTLLRTGTNIENLRLDDFEDSSFPRPVSMAMEDDEDTVDEDDIETAEIETARRVHSVGNAAAYFGGSGPSTPLSSAKKPPPSGLQRSMSIPPVSPRLLKLKIPSSNSLDEYDSPEVGRDEDVGLIRRASLKSIEAFPRSSLKSIRVVGPRSQPQTPLDSTPASLEQARSSMEPFTPTSPLHYKDDLYFPSPPSVPPRRSSLSYSPETRRSVEGRNSIERGRNSFSPDELNKAMAKSKRKKAENQDPRRSTESSKQRDTPPKKRASPLKPGEDNFDRHVSEVLDSVQASNIKFRTRPGAMTPLPSQRVVRKSSSLKPAQQPMGNMTLAPADQSPKKSAAADKEVKLYHLMQAGRSEPIKLFVRLVGEGERVMVRVGGGWADLADYLRQYAEHHGSRTVSEGGLQVQTAALTNGHGKRTFSGPAASLAKPSQRATPVTPLTALPVDERPSAKDGESEWLGSEQPRFTMGESDESASPSPLVAQQAGTWKPTSRPSTAQSAKPFDGLSTPLAESSPAGSLGMAGPASSTRSKADLPEQKARWVEGMIERVNASASAEKSREKQFADIGKVGGTRRVVFRKGSTGAGPGG</sequence>